<dbReference type="Gene3D" id="2.60.40.1090">
    <property type="entry name" value="Fimbrial-type adhesion domain"/>
    <property type="match status" value="1"/>
</dbReference>
<organism evidence="3">
    <name type="scientific">Salmonella enterica</name>
    <name type="common">Salmonella choleraesuis</name>
    <dbReference type="NCBI Taxonomy" id="28901"/>
    <lineage>
        <taxon>Bacteria</taxon>
        <taxon>Pseudomonadati</taxon>
        <taxon>Pseudomonadota</taxon>
        <taxon>Gammaproteobacteria</taxon>
        <taxon>Enterobacterales</taxon>
        <taxon>Enterobacteriaceae</taxon>
        <taxon>Salmonella</taxon>
    </lineage>
</organism>
<accession>A0A5U7LUP4</accession>
<dbReference type="GO" id="GO:0009289">
    <property type="term" value="C:pilus"/>
    <property type="evidence" value="ECO:0007669"/>
    <property type="project" value="InterPro"/>
</dbReference>
<reference evidence="3" key="1">
    <citation type="submission" date="2018-07" db="EMBL/GenBank/DDBJ databases">
        <authorList>
            <consortium name="PulseNet: The National Subtyping Network for Foodborne Disease Surveillance"/>
            <person name="Tarr C.L."/>
            <person name="Trees E."/>
            <person name="Katz L.S."/>
            <person name="Carleton-Romer H.A."/>
            <person name="Stroika S."/>
            <person name="Kucerova Z."/>
            <person name="Roache K.F."/>
            <person name="Sabol A.L."/>
            <person name="Besser J."/>
            <person name="Gerner-Smidt P."/>
        </authorList>
    </citation>
    <scope>NUCLEOTIDE SEQUENCE</scope>
    <source>
        <strain evidence="3">PNUSAS006765</strain>
    </source>
</reference>
<protein>
    <recommendedName>
        <fullName evidence="2">PapG chaperone-binding domain-containing protein</fullName>
    </recommendedName>
</protein>
<feature type="domain" description="PapG chaperone-binding" evidence="2">
    <location>
        <begin position="283"/>
        <end position="391"/>
    </location>
</feature>
<dbReference type="InterPro" id="IPR005309">
    <property type="entry name" value="PapG_chaper-bd_C"/>
</dbReference>
<keyword evidence="1" id="KW-0472">Membrane</keyword>
<sequence>MRRTMFCVFLASWVHFRQWPPVLTALMQYIRMRRLYALLSPTDKMSPHLRLLKHANKMVLYCLIALFELMSTSCYAGVISYLWSSTGYGNTGNIQYQGSIIDILSTKTNWHSGNMRVVYTGSCDGSAVGTHTYYRYDEKWLSVPSSISLNGTQLPVSITADNFSYLQRSGADVIYKQRTKNYSWYGTGACGHIGSSYPINDTISFTIVLSGLNVSDLESGTYTGVIPVKYVRSEYFSNVSYAEITPFDDNLAIGYLATIVSIPYTITITNSCKFNATQIYFNHDSLPMSVAEGNTKNSSLNIMCDNAAAIKMNIASRTPSSTSYSDGVGIGLGYGWDTVLKFGNGLLTDTSLEATVLIPREGKSIPITSTLSKTAHSTSGPLDGSVVVRMEMR</sequence>
<evidence type="ECO:0000259" key="2">
    <source>
        <dbReference type="Pfam" id="PF03628"/>
    </source>
</evidence>
<dbReference type="AlphaFoldDB" id="A0A5U7LUP4"/>
<dbReference type="InterPro" id="IPR036937">
    <property type="entry name" value="Adhesion_dom_fimbrial_sf"/>
</dbReference>
<dbReference type="GO" id="GO:0007155">
    <property type="term" value="P:cell adhesion"/>
    <property type="evidence" value="ECO:0007669"/>
    <property type="project" value="InterPro"/>
</dbReference>
<gene>
    <name evidence="3" type="ORF">BVJ40_14765</name>
</gene>
<dbReference type="Pfam" id="PF03628">
    <property type="entry name" value="PapG_C"/>
    <property type="match status" value="1"/>
</dbReference>
<dbReference type="EMBL" id="AAGSEK010000028">
    <property type="protein sequence ID" value="EBR4142578.1"/>
    <property type="molecule type" value="Genomic_DNA"/>
</dbReference>
<feature type="transmembrane region" description="Helical" evidence="1">
    <location>
        <begin position="58"/>
        <end position="83"/>
    </location>
</feature>
<name>A0A5U7LUP4_SALER</name>
<evidence type="ECO:0000313" key="3">
    <source>
        <dbReference type="EMBL" id="EBR4142578.1"/>
    </source>
</evidence>
<keyword evidence="1" id="KW-0812">Transmembrane</keyword>
<evidence type="ECO:0000256" key="1">
    <source>
        <dbReference type="SAM" id="Phobius"/>
    </source>
</evidence>
<keyword evidence="1" id="KW-1133">Transmembrane helix</keyword>
<proteinExistence type="predicted"/>
<comment type="caution">
    <text evidence="3">The sequence shown here is derived from an EMBL/GenBank/DDBJ whole genome shotgun (WGS) entry which is preliminary data.</text>
</comment>